<protein>
    <submittedName>
        <fullName evidence="2">Uncharacterized protein</fullName>
    </submittedName>
</protein>
<accession>A0A2W7D295</accession>
<evidence type="ECO:0000256" key="1">
    <source>
        <dbReference type="SAM" id="MobiDB-lite"/>
    </source>
</evidence>
<evidence type="ECO:0000313" key="3">
    <source>
        <dbReference type="Proteomes" id="UP000248616"/>
    </source>
</evidence>
<dbReference type="Proteomes" id="UP000248616">
    <property type="component" value="Unassembled WGS sequence"/>
</dbReference>
<reference evidence="3" key="1">
    <citation type="submission" date="2017-03" db="EMBL/GenBank/DDBJ databases">
        <authorList>
            <person name="Safronova V.I."/>
            <person name="Sazanova A.L."/>
            <person name="Chirak E.R."/>
        </authorList>
    </citation>
    <scope>NUCLEOTIDE SEQUENCE [LARGE SCALE GENOMIC DNA]</scope>
    <source>
        <strain evidence="3">Ach-343</strain>
    </source>
</reference>
<feature type="region of interest" description="Disordered" evidence="1">
    <location>
        <begin position="91"/>
        <end position="124"/>
    </location>
</feature>
<gene>
    <name evidence="2" type="ORF">B5V02_01290</name>
</gene>
<proteinExistence type="predicted"/>
<name>A0A2W7D295_9HYPH</name>
<keyword evidence="3" id="KW-1185">Reference proteome</keyword>
<sequence length="124" mass="14072">MFKRSITRDRIGVGFNVEDFAIMWIAQTKFGNEQPRVAASCRDWAMEQWALITRLASAFREFIPRYRPELHYMRGPGPACARRVSAGRISHGQPSLFGIDPRAKPGGRMQVARKQGARKPVSIK</sequence>
<evidence type="ECO:0000313" key="2">
    <source>
        <dbReference type="EMBL" id="PZV40219.1"/>
    </source>
</evidence>
<comment type="caution">
    <text evidence="2">The sequence shown here is derived from an EMBL/GenBank/DDBJ whole genome shotgun (WGS) entry which is preliminary data.</text>
</comment>
<dbReference type="EMBL" id="MZXV01000010">
    <property type="protein sequence ID" value="PZV40219.1"/>
    <property type="molecule type" value="Genomic_DNA"/>
</dbReference>
<organism evidence="2 3">
    <name type="scientific">Mesorhizobium kowhaii</name>
    <dbReference type="NCBI Taxonomy" id="1300272"/>
    <lineage>
        <taxon>Bacteria</taxon>
        <taxon>Pseudomonadati</taxon>
        <taxon>Pseudomonadota</taxon>
        <taxon>Alphaproteobacteria</taxon>
        <taxon>Hyphomicrobiales</taxon>
        <taxon>Phyllobacteriaceae</taxon>
        <taxon>Mesorhizobium</taxon>
    </lineage>
</organism>
<dbReference type="AlphaFoldDB" id="A0A2W7D295"/>